<dbReference type="AlphaFoldDB" id="A0A5B8NQC1"/>
<gene>
    <name evidence="1" type="ORF">FRE64_15565</name>
</gene>
<protein>
    <submittedName>
        <fullName evidence="1">Cyanoexosortase A system-associated protein</fullName>
    </submittedName>
</protein>
<accession>A0A5B8NQC1</accession>
<evidence type="ECO:0000313" key="1">
    <source>
        <dbReference type="EMBL" id="QDZ41234.1"/>
    </source>
</evidence>
<organism evidence="1 2">
    <name type="scientific">Euhalothece natronophila Z-M001</name>
    <dbReference type="NCBI Taxonomy" id="522448"/>
    <lineage>
        <taxon>Bacteria</taxon>
        <taxon>Bacillati</taxon>
        <taxon>Cyanobacteriota</taxon>
        <taxon>Cyanophyceae</taxon>
        <taxon>Oscillatoriophycideae</taxon>
        <taxon>Chroococcales</taxon>
        <taxon>Halothecacae</taxon>
        <taxon>Halothece cluster</taxon>
        <taxon>Euhalothece</taxon>
    </lineage>
</organism>
<reference evidence="1" key="1">
    <citation type="submission" date="2019-08" db="EMBL/GenBank/DDBJ databases">
        <title>Carotenoids and Carotenoid Binding Proteins in the Halophilic Cyanobacterium Euhalothece sp. ZM00.</title>
        <authorList>
            <person name="Cho S.M."/>
            <person name="Song J.Y."/>
            <person name="Park Y.-I."/>
        </authorList>
    </citation>
    <scope>NUCLEOTIDE SEQUENCE [LARGE SCALE GENOMIC DNA]</scope>
    <source>
        <strain evidence="1">Z-M001</strain>
    </source>
</reference>
<dbReference type="Proteomes" id="UP000318453">
    <property type="component" value="Chromosome"/>
</dbReference>
<name>A0A5B8NQC1_9CHRO</name>
<dbReference type="InterPro" id="IPR026411">
    <property type="entry name" value="Cyanosort_A_assoc"/>
</dbReference>
<dbReference type="OrthoDB" id="582709at2"/>
<sequence length="206" mass="23557">MLIVTAVTVIVPEVGRREMSPLRFPSQITLAGWNLENSEPLVDEPETELSLHRLRSGQEYEYQQGDNEIAIALRLYSPTFGNVESYVRRIYGSSHREAYREGEDRYLSGIGNYRVFHDEETAYLTACVAPEGESTVSVSDYVNQTNATVFSPQGVIPRVLAQRSLRERRCLWVHLSTPLQGESPEAREEVLEEAFEEGFPKWQRLF</sequence>
<dbReference type="RefSeq" id="WP_146297068.1">
    <property type="nucleotide sequence ID" value="NZ_CP042326.1"/>
</dbReference>
<dbReference type="EMBL" id="CP042326">
    <property type="protein sequence ID" value="QDZ41234.1"/>
    <property type="molecule type" value="Genomic_DNA"/>
</dbReference>
<dbReference type="KEGG" id="enn:FRE64_15565"/>
<dbReference type="NCBIfam" id="TIGR04153">
    <property type="entry name" value="cyanosortA_assc"/>
    <property type="match status" value="1"/>
</dbReference>
<evidence type="ECO:0000313" key="2">
    <source>
        <dbReference type="Proteomes" id="UP000318453"/>
    </source>
</evidence>
<proteinExistence type="predicted"/>
<keyword evidence="2" id="KW-1185">Reference proteome</keyword>